<keyword evidence="2" id="KW-1185">Reference proteome</keyword>
<gene>
    <name evidence="1" type="ORF">V1525DRAFT_371</name>
</gene>
<organism evidence="1 2">
    <name type="scientific">Lipomyces kononenkoae</name>
    <name type="common">Yeast</name>
    <dbReference type="NCBI Taxonomy" id="34357"/>
    <lineage>
        <taxon>Eukaryota</taxon>
        <taxon>Fungi</taxon>
        <taxon>Dikarya</taxon>
        <taxon>Ascomycota</taxon>
        <taxon>Saccharomycotina</taxon>
        <taxon>Lipomycetes</taxon>
        <taxon>Lipomycetales</taxon>
        <taxon>Lipomycetaceae</taxon>
        <taxon>Lipomyces</taxon>
    </lineage>
</organism>
<protein>
    <submittedName>
        <fullName evidence="1">Uncharacterized protein</fullName>
    </submittedName>
</protein>
<dbReference type="EMBL" id="MU971335">
    <property type="protein sequence ID" value="KAK9241174.1"/>
    <property type="molecule type" value="Genomic_DNA"/>
</dbReference>
<sequence length="445" mass="45448">MKFSAISVAGISLLAAASSVSAAALADSNNVRRGLSSRHVHHRHNARDAKAERRSTVEKEKRDIDVVYTYVTVVVDADGNTISPAPVAATSTAAPVVADVVSTSAAAAQPTTSSVDIPASTSSAPASSSPTTFETVAASSYSSSSSVPTPTSSSISSVAASSATSSGSYPTSTGLLSDYAGPYQQFQDGVVPCSSFPGGQGVVALDWLNLGGWAGIQLSVDAGAGQGTSCDEGNLCSYACQPGMSKTQWPSNQPADGESRGGLLCQNGYLYRTNTNANYLCEWGVPSAQVVSELSESVAICRTDYPGTENMVIPTEVDAGATEPLTVVDEDNYYQWQGKLTSAQYYVNNAGVSVSDGCVWGSSGSNIGNFAPLNFGAGSANGITYLSLIPNPNCNTALNYNVKIVASDGAIVNGECSYVGGSFSGGSSGCTVAVTNGTANFVLYN</sequence>
<evidence type="ECO:0000313" key="1">
    <source>
        <dbReference type="EMBL" id="KAK9241174.1"/>
    </source>
</evidence>
<dbReference type="Proteomes" id="UP001433508">
    <property type="component" value="Unassembled WGS sequence"/>
</dbReference>
<reference evidence="2" key="1">
    <citation type="journal article" date="2024" name="Front. Bioeng. Biotechnol.">
        <title>Genome-scale model development and genomic sequencing of the oleaginous clade Lipomyces.</title>
        <authorList>
            <person name="Czajka J.J."/>
            <person name="Han Y."/>
            <person name="Kim J."/>
            <person name="Mondo S.J."/>
            <person name="Hofstad B.A."/>
            <person name="Robles A."/>
            <person name="Haridas S."/>
            <person name="Riley R."/>
            <person name="LaButti K."/>
            <person name="Pangilinan J."/>
            <person name="Andreopoulos W."/>
            <person name="Lipzen A."/>
            <person name="Yan J."/>
            <person name="Wang M."/>
            <person name="Ng V."/>
            <person name="Grigoriev I.V."/>
            <person name="Spatafora J.W."/>
            <person name="Magnuson J.K."/>
            <person name="Baker S.E."/>
            <person name="Pomraning K.R."/>
        </authorList>
    </citation>
    <scope>NUCLEOTIDE SEQUENCE [LARGE SCALE GENOMIC DNA]</scope>
    <source>
        <strain evidence="2">CBS 7786</strain>
    </source>
</reference>
<accession>A0ACC3TB54</accession>
<comment type="caution">
    <text evidence="1">The sequence shown here is derived from an EMBL/GenBank/DDBJ whole genome shotgun (WGS) entry which is preliminary data.</text>
</comment>
<name>A0ACC3TB54_LIPKO</name>
<evidence type="ECO:0000313" key="2">
    <source>
        <dbReference type="Proteomes" id="UP001433508"/>
    </source>
</evidence>
<proteinExistence type="predicted"/>